<keyword evidence="1" id="KW-0732">Signal</keyword>
<evidence type="ECO:0000256" key="1">
    <source>
        <dbReference type="SAM" id="SignalP"/>
    </source>
</evidence>
<reference evidence="3" key="1">
    <citation type="journal article" date="2019" name="Int. J. Syst. Evol. Microbiol.">
        <title>The Global Catalogue of Microorganisms (GCM) 10K type strain sequencing project: providing services to taxonomists for standard genome sequencing and annotation.</title>
        <authorList>
            <consortium name="The Broad Institute Genomics Platform"/>
            <consortium name="The Broad Institute Genome Sequencing Center for Infectious Disease"/>
            <person name="Wu L."/>
            <person name="Ma J."/>
        </authorList>
    </citation>
    <scope>NUCLEOTIDE SEQUENCE [LARGE SCALE GENOMIC DNA]</scope>
    <source>
        <strain evidence="3">JCM 9373</strain>
    </source>
</reference>
<evidence type="ECO:0000313" key="3">
    <source>
        <dbReference type="Proteomes" id="UP001500320"/>
    </source>
</evidence>
<sequence>MRKTSVAAALAGAAALLLAASPAPALAAPSSPAALTAAPALAAGSGLKTVYGWAKRSGDSAMIVTPHRAHREGAKGDWHLGRRAGAPVRIDYTEGLDYRQINRKCGYGPSSRKSRNTRSASATGAAKCTPGDLYLRLRKGRVPVKVVYDPAGPMAVRVHELVGP</sequence>
<comment type="caution">
    <text evidence="2">The sequence shown here is derived from an EMBL/GenBank/DDBJ whole genome shotgun (WGS) entry which is preliminary data.</text>
</comment>
<evidence type="ECO:0000313" key="2">
    <source>
        <dbReference type="EMBL" id="GAA3155929.1"/>
    </source>
</evidence>
<dbReference type="Proteomes" id="UP001500320">
    <property type="component" value="Unassembled WGS sequence"/>
</dbReference>
<proteinExistence type="predicted"/>
<dbReference type="EMBL" id="BAAAUT010000052">
    <property type="protein sequence ID" value="GAA3155929.1"/>
    <property type="molecule type" value="Genomic_DNA"/>
</dbReference>
<gene>
    <name evidence="2" type="ORF">GCM10010466_53570</name>
</gene>
<feature type="signal peptide" evidence="1">
    <location>
        <begin position="1"/>
        <end position="27"/>
    </location>
</feature>
<protein>
    <submittedName>
        <fullName evidence="2">Uncharacterized protein</fullName>
    </submittedName>
</protein>
<feature type="chain" id="PRO_5045044209" evidence="1">
    <location>
        <begin position="28"/>
        <end position="164"/>
    </location>
</feature>
<organism evidence="2 3">
    <name type="scientific">Planomonospora alba</name>
    <dbReference type="NCBI Taxonomy" id="161354"/>
    <lineage>
        <taxon>Bacteria</taxon>
        <taxon>Bacillati</taxon>
        <taxon>Actinomycetota</taxon>
        <taxon>Actinomycetes</taxon>
        <taxon>Streptosporangiales</taxon>
        <taxon>Streptosporangiaceae</taxon>
        <taxon>Planomonospora</taxon>
    </lineage>
</organism>
<name>A0ABP6NQL7_9ACTN</name>
<keyword evidence="3" id="KW-1185">Reference proteome</keyword>
<dbReference type="RefSeq" id="WP_344864179.1">
    <property type="nucleotide sequence ID" value="NZ_BAAAUT010000052.1"/>
</dbReference>
<accession>A0ABP6NQL7</accession>